<name>A0AC34G9W1_9BILA</name>
<dbReference type="Proteomes" id="UP000887579">
    <property type="component" value="Unplaced"/>
</dbReference>
<evidence type="ECO:0000313" key="2">
    <source>
        <dbReference type="WBParaSite" id="ES5_v2.g26317.t1"/>
    </source>
</evidence>
<protein>
    <submittedName>
        <fullName evidence="2">Uncharacterized protein</fullName>
    </submittedName>
</protein>
<accession>A0AC34G9W1</accession>
<reference evidence="2" key="1">
    <citation type="submission" date="2022-11" db="UniProtKB">
        <authorList>
            <consortium name="WormBaseParasite"/>
        </authorList>
    </citation>
    <scope>IDENTIFICATION</scope>
</reference>
<organism evidence="1 2">
    <name type="scientific">Panagrolaimus sp. ES5</name>
    <dbReference type="NCBI Taxonomy" id="591445"/>
    <lineage>
        <taxon>Eukaryota</taxon>
        <taxon>Metazoa</taxon>
        <taxon>Ecdysozoa</taxon>
        <taxon>Nematoda</taxon>
        <taxon>Chromadorea</taxon>
        <taxon>Rhabditida</taxon>
        <taxon>Tylenchina</taxon>
        <taxon>Panagrolaimomorpha</taxon>
        <taxon>Panagrolaimoidea</taxon>
        <taxon>Panagrolaimidae</taxon>
        <taxon>Panagrolaimus</taxon>
    </lineage>
</organism>
<proteinExistence type="predicted"/>
<evidence type="ECO:0000313" key="1">
    <source>
        <dbReference type="Proteomes" id="UP000887579"/>
    </source>
</evidence>
<dbReference type="WBParaSite" id="ES5_v2.g26317.t1">
    <property type="protein sequence ID" value="ES5_v2.g26317.t1"/>
    <property type="gene ID" value="ES5_v2.g26317"/>
</dbReference>
<sequence length="307" mass="32092">MEQQRNFINSIDFVINKIRTNDTEYFDNFTTQWNNNPNGDEPAPPASATNKRKAKSTSSRPPSRQPKNSQPSSAAATPTSASLGPFFGGGNSTGTEPSTPIKEESMDFNKQERKTSTLSSLLSGSSTPTTIKCEENGHPEIPAASSLSSSLVKTESRDTETPQSVTSGITDPEHTVASISPNNNIPPQIDAGVLKVEGNNNGNGNGNNHGGGGTPLTQPLFNGIPTTTTTSGETISPNSASATNDLAPVALKTFSDDNTSSITSATAAGADMPPPRKIRKTESSPNAVVVEDYYPGESDISTTATTS</sequence>